<sequence>MNQVMLVTGGSRGIGAATARLGAAAGYGVCVNYRGNREAAEALAEEIVAAGGRAIAVQADVADEGEVVRLFERVDRELGAVTALVNNAGILEQQCRVADMDAARLTRLLAVNVTGSFLCAREAIRRMSTAQGGNGGAIVNLSSVAARVGAPNEYVDYAATKGAVDTFTLGLAREVADEGIRVNAVRPGIIYTDIHASGGEPGRVDRLKDSVPMRRGGEAEEVARAILWLLSDNASYTTGTFIDVTGGR</sequence>
<dbReference type="InterPro" id="IPR002347">
    <property type="entry name" value="SDR_fam"/>
</dbReference>
<evidence type="ECO:0000313" key="3">
    <source>
        <dbReference type="EMBL" id="MBZ9568619.1"/>
    </source>
</evidence>
<dbReference type="RefSeq" id="WP_224421159.1">
    <property type="nucleotide sequence ID" value="NZ_JAGXFD010000001.1"/>
</dbReference>
<name>A0ABS7X2G5_9GAMM</name>
<dbReference type="PROSITE" id="PS00061">
    <property type="entry name" value="ADH_SHORT"/>
    <property type="match status" value="1"/>
</dbReference>
<accession>A0ABS7X2G5</accession>
<gene>
    <name evidence="3" type="ORF">KGQ91_13155</name>
</gene>
<comment type="similarity">
    <text evidence="1">Belongs to the short-chain dehydrogenases/reductases (SDR) family.</text>
</comment>
<dbReference type="Gene3D" id="3.40.50.720">
    <property type="entry name" value="NAD(P)-binding Rossmann-like Domain"/>
    <property type="match status" value="1"/>
</dbReference>
<dbReference type="InterPro" id="IPR036291">
    <property type="entry name" value="NAD(P)-bd_dom_sf"/>
</dbReference>
<proteinExistence type="inferred from homology"/>
<dbReference type="EMBL" id="JAGXFD010000001">
    <property type="protein sequence ID" value="MBZ9568619.1"/>
    <property type="molecule type" value="Genomic_DNA"/>
</dbReference>
<protein>
    <submittedName>
        <fullName evidence="3">SDR family oxidoreductase</fullName>
    </submittedName>
</protein>
<keyword evidence="2" id="KW-0560">Oxidoreductase</keyword>
<reference evidence="3 4" key="1">
    <citation type="submission" date="2021-05" db="EMBL/GenBank/DDBJ databases">
        <title>Petroleum and Energy Research Collection (APPE): ex situ preservation of microbial diversity associated with the oil industry and exploitation of its biotechnological potential.</title>
        <authorList>
            <person name="Paixao C.T.M."/>
            <person name="Gomes M.B."/>
            <person name="Oliveira V.M."/>
        </authorList>
    </citation>
    <scope>NUCLEOTIDE SEQUENCE [LARGE SCALE GENOMIC DNA]</scope>
    <source>
        <strain evidence="3 4">LIT2</strain>
    </source>
</reference>
<comment type="caution">
    <text evidence="3">The sequence shown here is derived from an EMBL/GenBank/DDBJ whole genome shotgun (WGS) entry which is preliminary data.</text>
</comment>
<dbReference type="PRINTS" id="PR00081">
    <property type="entry name" value="GDHRDH"/>
</dbReference>
<dbReference type="PANTHER" id="PTHR43639">
    <property type="entry name" value="OXIDOREDUCTASE, SHORT-CHAIN DEHYDROGENASE/REDUCTASE FAMILY (AFU_ORTHOLOGUE AFUA_5G02870)"/>
    <property type="match status" value="1"/>
</dbReference>
<dbReference type="NCBIfam" id="NF004777">
    <property type="entry name" value="PRK06123.1"/>
    <property type="match status" value="1"/>
</dbReference>
<dbReference type="InterPro" id="IPR020904">
    <property type="entry name" value="Sc_DH/Rdtase_CS"/>
</dbReference>
<dbReference type="SUPFAM" id="SSF51735">
    <property type="entry name" value="NAD(P)-binding Rossmann-fold domains"/>
    <property type="match status" value="1"/>
</dbReference>
<dbReference type="PRINTS" id="PR00080">
    <property type="entry name" value="SDRFAMILY"/>
</dbReference>
<dbReference type="PANTHER" id="PTHR43639:SF1">
    <property type="entry name" value="SHORT-CHAIN DEHYDROGENASE_REDUCTASE FAMILY PROTEIN"/>
    <property type="match status" value="1"/>
</dbReference>
<evidence type="ECO:0000313" key="4">
    <source>
        <dbReference type="Proteomes" id="UP001319883"/>
    </source>
</evidence>
<keyword evidence="4" id="KW-1185">Reference proteome</keyword>
<dbReference type="Pfam" id="PF13561">
    <property type="entry name" value="adh_short_C2"/>
    <property type="match status" value="1"/>
</dbReference>
<evidence type="ECO:0000256" key="2">
    <source>
        <dbReference type="ARBA" id="ARBA00023002"/>
    </source>
</evidence>
<organism evidence="3 4">
    <name type="scientific">Modicisalibacter tunisiensis</name>
    <dbReference type="NCBI Taxonomy" id="390637"/>
    <lineage>
        <taxon>Bacteria</taxon>
        <taxon>Pseudomonadati</taxon>
        <taxon>Pseudomonadota</taxon>
        <taxon>Gammaproteobacteria</taxon>
        <taxon>Oceanospirillales</taxon>
        <taxon>Halomonadaceae</taxon>
        <taxon>Modicisalibacter</taxon>
    </lineage>
</organism>
<evidence type="ECO:0000256" key="1">
    <source>
        <dbReference type="ARBA" id="ARBA00006484"/>
    </source>
</evidence>
<dbReference type="Proteomes" id="UP001319883">
    <property type="component" value="Unassembled WGS sequence"/>
</dbReference>